<comment type="caution">
    <text evidence="1">The sequence shown here is derived from an EMBL/GenBank/DDBJ whole genome shotgun (WGS) entry which is preliminary data.</text>
</comment>
<sequence length="536" mass="60022">MNGTTKIYDYLVIGSGIAGLTYALQVSRWGKVAIITKKSLFDCNTDYAQGGIAAVLDPQDSFEKHIEDTYKAGAELGKKKVIQQIIMEGPKLIQYLIDLGTDFTRKDETYDNCLENLSLTMEGGHTFRRIAYAEDSTGHQIMETLTKRCRENPNIDIYEYHIAIDLITQHHIVQDDGFIPGITCWGAYIMDDATKEISIFKARKTMLATGGAARIYAHNTNPDVATGDGMAMARLAGARLANMEFVQFHPTAFWSPTGDTFLISEALRGEGAILRLQDGSTFMEKYHPQGNLAPRDVVSRAIDAELKKRGEKFCYLDATSIPAEILHKHFPHIDSRLKSYGIDFTKDPIPVFPAAHFFCGGVLATIDGITDIKNLFAAGEVACTGLHGANRLASNSLLEALVIGWRAGNHPSNLEEVTFPEILPWKQMEEFNEHEWVVISHNREIIGTIMDGYVGIRRSRRLLKYALSRMENIYNEVNNFYQHNAVRREVVETRNMAVIAIAVIRSALMRKESRGAHFLIDAPVPNDELYKIDTII</sequence>
<keyword evidence="1" id="KW-0560">Oxidoreductase</keyword>
<accession>A0AC61QKK7</accession>
<evidence type="ECO:0000313" key="1">
    <source>
        <dbReference type="EMBL" id="TDF74198.1"/>
    </source>
</evidence>
<dbReference type="EC" id="1.4.3.16" evidence="1"/>
<organism evidence="1 2">
    <name type="scientific">Candidatus Syntrophosphaera thermopropionivorans</name>
    <dbReference type="NCBI Taxonomy" id="2593015"/>
    <lineage>
        <taxon>Bacteria</taxon>
        <taxon>Pseudomonadati</taxon>
        <taxon>Candidatus Cloacimonadota</taxon>
        <taxon>Candidatus Cloacimonadia</taxon>
        <taxon>Candidatus Cloacimonadales</taxon>
        <taxon>Candidatus Cloacimonadaceae</taxon>
        <taxon>Candidatus Syntrophosphaera</taxon>
    </lineage>
</organism>
<name>A0AC61QKK7_9BACT</name>
<protein>
    <submittedName>
        <fullName evidence="1">L-aspartate oxidase</fullName>
        <ecNumber evidence="1">1.4.3.16</ecNumber>
    </submittedName>
</protein>
<keyword evidence="2" id="KW-1185">Reference proteome</keyword>
<evidence type="ECO:0000313" key="2">
    <source>
        <dbReference type="Proteomes" id="UP000294588"/>
    </source>
</evidence>
<gene>
    <name evidence="1" type="primary">nadB</name>
    <name evidence="1" type="ORF">E0946_01870</name>
</gene>
<reference evidence="1" key="1">
    <citation type="submission" date="2019-03" db="EMBL/GenBank/DDBJ databases">
        <title>Candidatus Syntrophosphaera thermopropionivorans: a novel player in syntrophic propionate oxidation during anaerobic digestion.</title>
        <authorList>
            <person name="Dyksma S."/>
        </authorList>
    </citation>
    <scope>NUCLEOTIDE SEQUENCE</scope>
    <source>
        <strain evidence="1">W5</strain>
    </source>
</reference>
<dbReference type="Proteomes" id="UP000294588">
    <property type="component" value="Unassembled WGS sequence"/>
</dbReference>
<dbReference type="EMBL" id="SMOG01000002">
    <property type="protein sequence ID" value="TDF74198.1"/>
    <property type="molecule type" value="Genomic_DNA"/>
</dbReference>
<proteinExistence type="predicted"/>